<proteinExistence type="predicted"/>
<dbReference type="Gene3D" id="3.40.50.150">
    <property type="entry name" value="Vaccinia Virus protein VP39"/>
    <property type="match status" value="1"/>
</dbReference>
<dbReference type="AlphaFoldDB" id="A0A067MG24"/>
<dbReference type="InParanoid" id="A0A067MG24"/>
<dbReference type="PANTHER" id="PTHR14614:SF130">
    <property type="entry name" value="PROTEIN-LYSINE N-METHYLTRANSFERASE EEF2KMT"/>
    <property type="match status" value="1"/>
</dbReference>
<dbReference type="Pfam" id="PF10294">
    <property type="entry name" value="Methyltransf_16"/>
    <property type="match status" value="1"/>
</dbReference>
<evidence type="ECO:0008006" key="3">
    <source>
        <dbReference type="Google" id="ProtNLM"/>
    </source>
</evidence>
<dbReference type="SUPFAM" id="SSF53335">
    <property type="entry name" value="S-adenosyl-L-methionine-dependent methyltransferases"/>
    <property type="match status" value="1"/>
</dbReference>
<evidence type="ECO:0000313" key="2">
    <source>
        <dbReference type="Proteomes" id="UP000027195"/>
    </source>
</evidence>
<dbReference type="STRING" id="930990.A0A067MG24"/>
<keyword evidence="2" id="KW-1185">Reference proteome</keyword>
<name>A0A067MG24_BOTB1</name>
<accession>A0A067MG24</accession>
<dbReference type="OrthoDB" id="194386at2759"/>
<dbReference type="Proteomes" id="UP000027195">
    <property type="component" value="Unassembled WGS sequence"/>
</dbReference>
<dbReference type="InterPro" id="IPR029063">
    <property type="entry name" value="SAM-dependent_MTases_sf"/>
</dbReference>
<evidence type="ECO:0000313" key="1">
    <source>
        <dbReference type="EMBL" id="KDQ14459.1"/>
    </source>
</evidence>
<dbReference type="InterPro" id="IPR019410">
    <property type="entry name" value="Methyltransf_16"/>
</dbReference>
<sequence length="406" mass="44996">MDEPPNLTIWRTWMKCFAALSPSSAFPPFPPSSADLQGLQTFLIEHIIYNSHFKAYPPSPSYQLKFWKWIIGELEARDEEVEDNIYGLFMSLLNSQSTSATVSSPSLPPSPSYITHFYAISPSSHSDECNGKNTIPSERTITLLESRTMIEGGTTGLRTWKASYVFAEWLLAHPEIVRSKRVLELGSGIGFLGILIAGIQQSAFGDNDGTLSPGSDTRGDVPSLCLTDINTSVLARCHENIRHSCNGLASHPSLQIRPLDWTDAIEDHVDSTRRDALAGFFHEIDPDVILGADLVYDSTILPELVAVLRMLLVRPYQNYDAKFVSGKTVPGPKERECWLAVSVRQDATFAEFLKRAETSGLHVEELPWDIAATERTFLGGGEGQAGLYDLDWGSYAKLIKLSRRVS</sequence>
<reference evidence="2" key="1">
    <citation type="journal article" date="2014" name="Proc. Natl. Acad. Sci. U.S.A.">
        <title>Extensive sampling of basidiomycete genomes demonstrates inadequacy of the white-rot/brown-rot paradigm for wood decay fungi.</title>
        <authorList>
            <person name="Riley R."/>
            <person name="Salamov A.A."/>
            <person name="Brown D.W."/>
            <person name="Nagy L.G."/>
            <person name="Floudas D."/>
            <person name="Held B.W."/>
            <person name="Levasseur A."/>
            <person name="Lombard V."/>
            <person name="Morin E."/>
            <person name="Otillar R."/>
            <person name="Lindquist E.A."/>
            <person name="Sun H."/>
            <person name="LaButti K.M."/>
            <person name="Schmutz J."/>
            <person name="Jabbour D."/>
            <person name="Luo H."/>
            <person name="Baker S.E."/>
            <person name="Pisabarro A.G."/>
            <person name="Walton J.D."/>
            <person name="Blanchette R.A."/>
            <person name="Henrissat B."/>
            <person name="Martin F."/>
            <person name="Cullen D."/>
            <person name="Hibbett D.S."/>
            <person name="Grigoriev I.V."/>
        </authorList>
    </citation>
    <scope>NUCLEOTIDE SEQUENCE [LARGE SCALE GENOMIC DNA]</scope>
    <source>
        <strain evidence="2">FD-172 SS1</strain>
    </source>
</reference>
<protein>
    <recommendedName>
        <fullName evidence="3">FAM86 N-terminal domain-containing protein</fullName>
    </recommendedName>
</protein>
<dbReference type="PANTHER" id="PTHR14614">
    <property type="entry name" value="HEPATOCELLULAR CARCINOMA-ASSOCIATED ANTIGEN"/>
    <property type="match status" value="1"/>
</dbReference>
<dbReference type="EMBL" id="KL198037">
    <property type="protein sequence ID" value="KDQ14459.1"/>
    <property type="molecule type" value="Genomic_DNA"/>
</dbReference>
<organism evidence="1 2">
    <name type="scientific">Botryobasidium botryosum (strain FD-172 SS1)</name>
    <dbReference type="NCBI Taxonomy" id="930990"/>
    <lineage>
        <taxon>Eukaryota</taxon>
        <taxon>Fungi</taxon>
        <taxon>Dikarya</taxon>
        <taxon>Basidiomycota</taxon>
        <taxon>Agaricomycotina</taxon>
        <taxon>Agaricomycetes</taxon>
        <taxon>Cantharellales</taxon>
        <taxon>Botryobasidiaceae</taxon>
        <taxon>Botryobasidium</taxon>
    </lineage>
</organism>
<gene>
    <name evidence="1" type="ORF">BOTBODRAFT_342497</name>
</gene>
<dbReference type="HOGENOM" id="CLU_038942_4_0_1"/>
<dbReference type="GO" id="GO:0008757">
    <property type="term" value="F:S-adenosylmethionine-dependent methyltransferase activity"/>
    <property type="evidence" value="ECO:0007669"/>
    <property type="project" value="UniProtKB-ARBA"/>
</dbReference>